<feature type="non-terminal residue" evidence="1">
    <location>
        <position position="105"/>
    </location>
</feature>
<proteinExistence type="predicted"/>
<dbReference type="Proteomes" id="UP000266239">
    <property type="component" value="Unassembled WGS sequence"/>
</dbReference>
<evidence type="ECO:0000313" key="1">
    <source>
        <dbReference type="EMBL" id="RHY06667.1"/>
    </source>
</evidence>
<accession>A0A397AM23</accession>
<gene>
    <name evidence="1" type="ORF">DYB25_008899</name>
</gene>
<name>A0A397AM23_APHAT</name>
<sequence length="105" mass="11571">MKRRQTPNSRDPITRKIDEMAAPMVDAVPKHAFAYDGGTIILTDEHTALSKCGNLLKFSSIVSNSQHFLTRSKPTRITAFDANTRASHLALAACEEHAEVSIYSV</sequence>
<organism evidence="1 2">
    <name type="scientific">Aphanomyces astaci</name>
    <name type="common">Crayfish plague agent</name>
    <dbReference type="NCBI Taxonomy" id="112090"/>
    <lineage>
        <taxon>Eukaryota</taxon>
        <taxon>Sar</taxon>
        <taxon>Stramenopiles</taxon>
        <taxon>Oomycota</taxon>
        <taxon>Saprolegniomycetes</taxon>
        <taxon>Saprolegniales</taxon>
        <taxon>Verrucalvaceae</taxon>
        <taxon>Aphanomyces</taxon>
    </lineage>
</organism>
<evidence type="ECO:0000313" key="2">
    <source>
        <dbReference type="Proteomes" id="UP000266239"/>
    </source>
</evidence>
<dbReference type="EMBL" id="QUTA01007536">
    <property type="protein sequence ID" value="RHY06667.1"/>
    <property type="molecule type" value="Genomic_DNA"/>
</dbReference>
<dbReference type="AlphaFoldDB" id="A0A397AM23"/>
<protein>
    <submittedName>
        <fullName evidence="1">Uncharacterized protein</fullName>
    </submittedName>
</protein>
<comment type="caution">
    <text evidence="1">The sequence shown here is derived from an EMBL/GenBank/DDBJ whole genome shotgun (WGS) entry which is preliminary data.</text>
</comment>
<reference evidence="1 2" key="1">
    <citation type="submission" date="2018-08" db="EMBL/GenBank/DDBJ databases">
        <title>Aphanomyces genome sequencing and annotation.</title>
        <authorList>
            <person name="Minardi D."/>
            <person name="Oidtmann B."/>
            <person name="Van Der Giezen M."/>
            <person name="Studholme D.J."/>
        </authorList>
    </citation>
    <scope>NUCLEOTIDE SEQUENCE [LARGE SCALE GENOMIC DNA]</scope>
    <source>
        <strain evidence="1 2">Yx</strain>
    </source>
</reference>